<keyword evidence="1" id="KW-0808">Transferase</keyword>
<dbReference type="PATRIC" id="fig|1359175.3.peg.104"/>
<proteinExistence type="predicted"/>
<evidence type="ECO:0000313" key="2">
    <source>
        <dbReference type="Proteomes" id="UP000033671"/>
    </source>
</evidence>
<evidence type="ECO:0000313" key="1">
    <source>
        <dbReference type="EMBL" id="KJV72574.1"/>
    </source>
</evidence>
<dbReference type="Proteomes" id="UP000033671">
    <property type="component" value="Unassembled WGS sequence"/>
</dbReference>
<accession>A0A0F3P049</accession>
<dbReference type="EMBL" id="LAOA01000103">
    <property type="protein sequence ID" value="KJV72574.1"/>
    <property type="molecule type" value="Genomic_DNA"/>
</dbReference>
<gene>
    <name evidence="1" type="ORF">OTSTA716_1893</name>
</gene>
<name>A0A0F3P049_ORITS</name>
<comment type="caution">
    <text evidence="1">The sequence shown here is derived from an EMBL/GenBank/DDBJ whole genome shotgun (WGS) entry which is preliminary data.</text>
</comment>
<dbReference type="AlphaFoldDB" id="A0A0F3P049"/>
<dbReference type="GO" id="GO:0003964">
    <property type="term" value="F:RNA-directed DNA polymerase activity"/>
    <property type="evidence" value="ECO:0007669"/>
    <property type="project" value="UniProtKB-KW"/>
</dbReference>
<organism evidence="1 2">
    <name type="scientific">Orientia tsutsugamushi str. TA716</name>
    <dbReference type="NCBI Taxonomy" id="1359175"/>
    <lineage>
        <taxon>Bacteria</taxon>
        <taxon>Pseudomonadati</taxon>
        <taxon>Pseudomonadota</taxon>
        <taxon>Alphaproteobacteria</taxon>
        <taxon>Rickettsiales</taxon>
        <taxon>Rickettsiaceae</taxon>
        <taxon>Rickettsieae</taxon>
        <taxon>Orientia</taxon>
    </lineage>
</organism>
<reference evidence="1 2" key="1">
    <citation type="submission" date="2015-01" db="EMBL/GenBank/DDBJ databases">
        <title>Genome Sequencing of Rickettsiales.</title>
        <authorList>
            <person name="Daugherty S.C."/>
            <person name="Su Q."/>
            <person name="Abolude K."/>
            <person name="Beier-Sexton M."/>
            <person name="Carlyon J.A."/>
            <person name="Carter R."/>
            <person name="Day N.P."/>
            <person name="Dumler S.J."/>
            <person name="Dyachenko V."/>
            <person name="Godinez A."/>
            <person name="Kurtti T.J."/>
            <person name="Lichay M."/>
            <person name="Mullins K.E."/>
            <person name="Ott S."/>
            <person name="Pappas-Brown V."/>
            <person name="Paris D.H."/>
            <person name="Patel P."/>
            <person name="Richards A.L."/>
            <person name="Sadzewicz L."/>
            <person name="Sears K."/>
            <person name="Seidman D."/>
            <person name="Sengamalay N."/>
            <person name="Stenos J."/>
            <person name="Tallon L.J."/>
            <person name="Vincent G."/>
            <person name="Fraser C.M."/>
            <person name="Munderloh U."/>
            <person name="Dunning-Hotopp J.C."/>
        </authorList>
    </citation>
    <scope>NUCLEOTIDE SEQUENCE [LARGE SCALE GENOMIC DNA]</scope>
    <source>
        <strain evidence="1 2">TA716</strain>
    </source>
</reference>
<keyword evidence="1" id="KW-0695">RNA-directed DNA polymerase</keyword>
<keyword evidence="1" id="KW-0548">Nucleotidyltransferase</keyword>
<sequence length="56" mass="6414">MEFLRKRISDKKFLRLVMKLIETPIIENGTIVTNKEGCRQGSIVSPILAMSFCIML</sequence>
<protein>
    <submittedName>
        <fullName evidence="1">Reverse transcriptase family protein</fullName>
    </submittedName>
</protein>